<feature type="domain" description="YetF C-terminal" evidence="8">
    <location>
        <begin position="96"/>
        <end position="169"/>
    </location>
</feature>
<dbReference type="PANTHER" id="PTHR34582">
    <property type="entry name" value="UPF0702 TRANSMEMBRANE PROTEIN YCAP"/>
    <property type="match status" value="1"/>
</dbReference>
<comment type="caution">
    <text evidence="9">The sequence shown here is derived from an EMBL/GenBank/DDBJ whole genome shotgun (WGS) entry which is preliminary data.</text>
</comment>
<keyword evidence="4 7" id="KW-0812">Transmembrane</keyword>
<evidence type="ECO:0000313" key="9">
    <source>
        <dbReference type="EMBL" id="NDU93634.1"/>
    </source>
</evidence>
<evidence type="ECO:0000256" key="6">
    <source>
        <dbReference type="ARBA" id="ARBA00023136"/>
    </source>
</evidence>
<proteinExistence type="inferred from homology"/>
<dbReference type="PANTHER" id="PTHR34582:SF6">
    <property type="entry name" value="UPF0702 TRANSMEMBRANE PROTEIN YCAP"/>
    <property type="match status" value="1"/>
</dbReference>
<dbReference type="RefSeq" id="WP_163941979.1">
    <property type="nucleotide sequence ID" value="NZ_JAAFZH010000001.1"/>
</dbReference>
<evidence type="ECO:0000256" key="4">
    <source>
        <dbReference type="ARBA" id="ARBA00022692"/>
    </source>
</evidence>
<evidence type="ECO:0000256" key="1">
    <source>
        <dbReference type="ARBA" id="ARBA00004651"/>
    </source>
</evidence>
<organism evidence="9 10">
    <name type="scientific">Spirosoma terrae</name>
    <dbReference type="NCBI Taxonomy" id="1968276"/>
    <lineage>
        <taxon>Bacteria</taxon>
        <taxon>Pseudomonadati</taxon>
        <taxon>Bacteroidota</taxon>
        <taxon>Cytophagia</taxon>
        <taxon>Cytophagales</taxon>
        <taxon>Cytophagaceae</taxon>
        <taxon>Spirosoma</taxon>
    </lineage>
</organism>
<dbReference type="EMBL" id="JAAFZH010000001">
    <property type="protein sequence ID" value="NDU93634.1"/>
    <property type="molecule type" value="Genomic_DNA"/>
</dbReference>
<dbReference type="Gene3D" id="3.30.240.20">
    <property type="entry name" value="bsu07140 like domains"/>
    <property type="match status" value="1"/>
</dbReference>
<gene>
    <name evidence="9" type="ORF">GK108_02010</name>
</gene>
<dbReference type="InterPro" id="IPR023090">
    <property type="entry name" value="UPF0702_alpha/beta_dom_sf"/>
</dbReference>
<keyword evidence="10" id="KW-1185">Reference proteome</keyword>
<protein>
    <submittedName>
        <fullName evidence="9">DUF421 domain-containing protein</fullName>
    </submittedName>
</protein>
<sequence>MDFNWNTIFINDLDWSLAIEIVLRTLVMFTLILVFLRLSGKKGIRQLSIFEVAIIIGLGSAAGDPMVNADNAILPAVIVFITILSFYRLITYIAAKNERFESVLEGDPLYIIEDGQFVLIATSDHTYAKDEFFAEMRQQNIEHVGQVQTAILETNGQVSFFYFEDEEVKPGLPILPKLYRQKSLLITQPGQYACTNCGQVEELSAEQATCPRCQEKEWVKAIQTRRKT</sequence>
<keyword evidence="5 7" id="KW-1133">Transmembrane helix</keyword>
<comment type="similarity">
    <text evidence="2">Belongs to the UPF0702 family.</text>
</comment>
<evidence type="ECO:0000313" key="10">
    <source>
        <dbReference type="Proteomes" id="UP000474175"/>
    </source>
</evidence>
<name>A0A6L9KZH0_9BACT</name>
<evidence type="ECO:0000256" key="7">
    <source>
        <dbReference type="SAM" id="Phobius"/>
    </source>
</evidence>
<reference evidence="9 10" key="1">
    <citation type="submission" date="2020-02" db="EMBL/GenBank/DDBJ databases">
        <title>Draft genome sequence of two Spirosoma agri KCTC 52727 and Spirosoma terrae KCTC 52035.</title>
        <authorList>
            <person name="Rojas J."/>
            <person name="Ambika Manirajan B."/>
            <person name="Suarez C."/>
            <person name="Ratering S."/>
            <person name="Schnell S."/>
        </authorList>
    </citation>
    <scope>NUCLEOTIDE SEQUENCE [LARGE SCALE GENOMIC DNA]</scope>
    <source>
        <strain evidence="9 10">KCTC 52035</strain>
    </source>
</reference>
<comment type="subcellular location">
    <subcellularLocation>
        <location evidence="1">Cell membrane</location>
        <topology evidence="1">Multi-pass membrane protein</topology>
    </subcellularLocation>
</comment>
<dbReference type="Proteomes" id="UP000474175">
    <property type="component" value="Unassembled WGS sequence"/>
</dbReference>
<dbReference type="AlphaFoldDB" id="A0A6L9KZH0"/>
<feature type="transmembrane region" description="Helical" evidence="7">
    <location>
        <begin position="15"/>
        <end position="36"/>
    </location>
</feature>
<dbReference type="GO" id="GO:0005886">
    <property type="term" value="C:plasma membrane"/>
    <property type="evidence" value="ECO:0007669"/>
    <property type="project" value="UniProtKB-SubCell"/>
</dbReference>
<keyword evidence="6 7" id="KW-0472">Membrane</keyword>
<evidence type="ECO:0000256" key="5">
    <source>
        <dbReference type="ARBA" id="ARBA00022989"/>
    </source>
</evidence>
<evidence type="ECO:0000256" key="2">
    <source>
        <dbReference type="ARBA" id="ARBA00006448"/>
    </source>
</evidence>
<evidence type="ECO:0000259" key="8">
    <source>
        <dbReference type="Pfam" id="PF04239"/>
    </source>
</evidence>
<keyword evidence="3" id="KW-1003">Cell membrane</keyword>
<dbReference type="InterPro" id="IPR007353">
    <property type="entry name" value="DUF421"/>
</dbReference>
<evidence type="ECO:0000256" key="3">
    <source>
        <dbReference type="ARBA" id="ARBA00022475"/>
    </source>
</evidence>
<accession>A0A6L9KZH0</accession>
<feature type="transmembrane region" description="Helical" evidence="7">
    <location>
        <begin position="48"/>
        <end position="66"/>
    </location>
</feature>
<feature type="transmembrane region" description="Helical" evidence="7">
    <location>
        <begin position="72"/>
        <end position="90"/>
    </location>
</feature>
<dbReference type="Pfam" id="PF04239">
    <property type="entry name" value="DUF421"/>
    <property type="match status" value="1"/>
</dbReference>